<gene>
    <name evidence="2" type="ORF">FHR82_002583</name>
</gene>
<evidence type="ECO:0000256" key="1">
    <source>
        <dbReference type="SAM" id="Phobius"/>
    </source>
</evidence>
<evidence type="ECO:0000313" key="2">
    <source>
        <dbReference type="EMBL" id="MBB4906363.1"/>
    </source>
</evidence>
<dbReference type="Proteomes" id="UP000520767">
    <property type="component" value="Unassembled WGS sequence"/>
</dbReference>
<protein>
    <submittedName>
        <fullName evidence="2">Uncharacterized membrane protein YgaE (UPF0421/DUF939 family)</fullName>
    </submittedName>
</protein>
<name>A0A7W7Q3X0_9PSEU</name>
<accession>A0A7W7Q3X0</accession>
<keyword evidence="1" id="KW-1133">Transmembrane helix</keyword>
<evidence type="ECO:0000313" key="3">
    <source>
        <dbReference type="Proteomes" id="UP000520767"/>
    </source>
</evidence>
<dbReference type="EMBL" id="JACHJQ010000003">
    <property type="protein sequence ID" value="MBB4906363.1"/>
    <property type="molecule type" value="Genomic_DNA"/>
</dbReference>
<dbReference type="RefSeq" id="WP_184810585.1">
    <property type="nucleotide sequence ID" value="NZ_JACHJQ010000003.1"/>
</dbReference>
<keyword evidence="1" id="KW-0812">Transmembrane</keyword>
<organism evidence="2 3">
    <name type="scientific">Actinophytocola algeriensis</name>
    <dbReference type="NCBI Taxonomy" id="1768010"/>
    <lineage>
        <taxon>Bacteria</taxon>
        <taxon>Bacillati</taxon>
        <taxon>Actinomycetota</taxon>
        <taxon>Actinomycetes</taxon>
        <taxon>Pseudonocardiales</taxon>
        <taxon>Pseudonocardiaceae</taxon>
    </lineage>
</organism>
<keyword evidence="1" id="KW-0472">Membrane</keyword>
<reference evidence="2 3" key="1">
    <citation type="submission" date="2020-08" db="EMBL/GenBank/DDBJ databases">
        <title>Genomic Encyclopedia of Type Strains, Phase III (KMG-III): the genomes of soil and plant-associated and newly described type strains.</title>
        <authorList>
            <person name="Whitman W."/>
        </authorList>
    </citation>
    <scope>NUCLEOTIDE SEQUENCE [LARGE SCALE GENOMIC DNA]</scope>
    <source>
        <strain evidence="2 3">CECT 8960</strain>
    </source>
</reference>
<sequence>MNIVATLVRLVIGGGLAAVTFAQMGISPTALLVVAFLVTVAWSRLSRQGVA</sequence>
<dbReference type="AlphaFoldDB" id="A0A7W7Q3X0"/>
<keyword evidence="3" id="KW-1185">Reference proteome</keyword>
<proteinExistence type="predicted"/>
<comment type="caution">
    <text evidence="2">The sequence shown here is derived from an EMBL/GenBank/DDBJ whole genome shotgun (WGS) entry which is preliminary data.</text>
</comment>
<feature type="transmembrane region" description="Helical" evidence="1">
    <location>
        <begin position="27"/>
        <end position="45"/>
    </location>
</feature>